<dbReference type="EMBL" id="JBHLXG010000003">
    <property type="protein sequence ID" value="MFC0224983.1"/>
    <property type="molecule type" value="Genomic_DNA"/>
</dbReference>
<dbReference type="PANTHER" id="PTHR38978">
    <property type="entry name" value="DUF2787 DOMAIN-CONTAINING PROTEIN"/>
    <property type="match status" value="1"/>
</dbReference>
<dbReference type="RefSeq" id="WP_380671867.1">
    <property type="nucleotide sequence ID" value="NZ_CP173186.1"/>
</dbReference>
<accession>A0ABV6E7L1</accession>
<name>A0ABV6E7L1_9GAMM</name>
<organism evidence="1 2">
    <name type="scientific">Serratia aquatilis</name>
    <dbReference type="NCBI Taxonomy" id="1737515"/>
    <lineage>
        <taxon>Bacteria</taxon>
        <taxon>Pseudomonadati</taxon>
        <taxon>Pseudomonadota</taxon>
        <taxon>Gammaproteobacteria</taxon>
        <taxon>Enterobacterales</taxon>
        <taxon>Yersiniaceae</taxon>
        <taxon>Serratia</taxon>
    </lineage>
</organism>
<dbReference type="Pfam" id="PF10980">
    <property type="entry name" value="DUF2787"/>
    <property type="match status" value="1"/>
</dbReference>
<gene>
    <name evidence="1" type="ORF">ACFFJ3_00410</name>
</gene>
<sequence length="141" mass="16708">MTNIIHQEGYRLPANQQLIDLLYKELGNIPPMKQALKAASLIFRDSSYNAETGGYHPVEIRLVRKDEQWFFDYITDFAYMGRVYPELEKEIDFCWSQRYAFHAGLGDLGHRAACELFTLWQSNFIQYYDMGVYTIQFLWEI</sequence>
<proteinExistence type="predicted"/>
<dbReference type="PANTHER" id="PTHR38978:SF2">
    <property type="entry name" value="DUF2787 DOMAIN-CONTAINING PROTEIN"/>
    <property type="match status" value="1"/>
</dbReference>
<evidence type="ECO:0000313" key="2">
    <source>
        <dbReference type="Proteomes" id="UP001589792"/>
    </source>
</evidence>
<reference evidence="1 2" key="1">
    <citation type="submission" date="2024-09" db="EMBL/GenBank/DDBJ databases">
        <authorList>
            <person name="Sun Q."/>
            <person name="Mori K."/>
        </authorList>
    </citation>
    <scope>NUCLEOTIDE SEQUENCE [LARGE SCALE GENOMIC DNA]</scope>
    <source>
        <strain evidence="1 2">CCM 8626</strain>
    </source>
</reference>
<dbReference type="InterPro" id="IPR021248">
    <property type="entry name" value="DUF2787"/>
</dbReference>
<dbReference type="Proteomes" id="UP001589792">
    <property type="component" value="Unassembled WGS sequence"/>
</dbReference>
<keyword evidence="2" id="KW-1185">Reference proteome</keyword>
<dbReference type="Gene3D" id="3.10.450.430">
    <property type="entry name" value="Protein of unknown function DUF2787"/>
    <property type="match status" value="1"/>
</dbReference>
<evidence type="ECO:0000313" key="1">
    <source>
        <dbReference type="EMBL" id="MFC0224983.1"/>
    </source>
</evidence>
<protein>
    <submittedName>
        <fullName evidence="1">DUF2787 family protein</fullName>
    </submittedName>
</protein>
<comment type="caution">
    <text evidence="1">The sequence shown here is derived from an EMBL/GenBank/DDBJ whole genome shotgun (WGS) entry which is preliminary data.</text>
</comment>